<dbReference type="PANTHER" id="PTHR37816">
    <property type="entry name" value="YALI0E33011P"/>
    <property type="match status" value="1"/>
</dbReference>
<dbReference type="PANTHER" id="PTHR37816:SF1">
    <property type="entry name" value="TOXIN"/>
    <property type="match status" value="1"/>
</dbReference>
<dbReference type="Pfam" id="PF13671">
    <property type="entry name" value="AAA_33"/>
    <property type="match status" value="1"/>
</dbReference>
<protein>
    <submittedName>
        <fullName evidence="1">Adenylate kinase</fullName>
    </submittedName>
</protein>
<dbReference type="GO" id="GO:0016301">
    <property type="term" value="F:kinase activity"/>
    <property type="evidence" value="ECO:0007669"/>
    <property type="project" value="UniProtKB-KW"/>
</dbReference>
<dbReference type="STRING" id="1121001.SAMN02745857_03999"/>
<keyword evidence="2" id="KW-1185">Reference proteome</keyword>
<dbReference type="SUPFAM" id="SSF52540">
    <property type="entry name" value="P-loop containing nucleoside triphosphate hydrolases"/>
    <property type="match status" value="1"/>
</dbReference>
<keyword evidence="1" id="KW-0808">Transferase</keyword>
<dbReference type="EMBL" id="FWXD01000039">
    <property type="protein sequence ID" value="SMC29664.1"/>
    <property type="molecule type" value="Genomic_DNA"/>
</dbReference>
<accession>A0A1W1Y0K7</accession>
<proteinExistence type="predicted"/>
<dbReference type="InterPro" id="IPR052922">
    <property type="entry name" value="Cytidylate_Kinase-2"/>
</dbReference>
<evidence type="ECO:0000313" key="1">
    <source>
        <dbReference type="EMBL" id="SMC29664.1"/>
    </source>
</evidence>
<dbReference type="InterPro" id="IPR027417">
    <property type="entry name" value="P-loop_NTPase"/>
</dbReference>
<dbReference type="Proteomes" id="UP000192761">
    <property type="component" value="Unassembled WGS sequence"/>
</dbReference>
<sequence>MQTDHLGRIVVVGTSGAGKTTFARQLAARLGQPYIELDELYWAPGWQPKPAAEFERLVNDAAALPGWVVDGNYGAVRDQLWPRATTIIWLNYPLHTVLWRAFTRTLRRYLKRETLWHGNRESLRRTLSRDSILVWVITTYHRRQRQMAALRAGSDYPHLRWVEFRHPRQAQAWLRQKQRNAER</sequence>
<evidence type="ECO:0000313" key="2">
    <source>
        <dbReference type="Proteomes" id="UP000192761"/>
    </source>
</evidence>
<gene>
    <name evidence="1" type="ORF">SAMN02745857_03999</name>
</gene>
<dbReference type="RefSeq" id="WP_084092921.1">
    <property type="nucleotide sequence ID" value="NZ_FWXD01000039.1"/>
</dbReference>
<dbReference type="AlphaFoldDB" id="A0A1W1Y0K7"/>
<reference evidence="1 2" key="1">
    <citation type="submission" date="2017-04" db="EMBL/GenBank/DDBJ databases">
        <authorList>
            <person name="Afonso C.L."/>
            <person name="Miller P.J."/>
            <person name="Scott M.A."/>
            <person name="Spackman E."/>
            <person name="Goraichik I."/>
            <person name="Dimitrov K.M."/>
            <person name="Suarez D.L."/>
            <person name="Swayne D.E."/>
        </authorList>
    </citation>
    <scope>NUCLEOTIDE SEQUENCE [LARGE SCALE GENOMIC DNA]</scope>
    <source>
        <strain evidence="1 2">DSM 23236</strain>
    </source>
</reference>
<dbReference type="Gene3D" id="3.40.50.300">
    <property type="entry name" value="P-loop containing nucleotide triphosphate hydrolases"/>
    <property type="match status" value="1"/>
</dbReference>
<organism evidence="1 2">
    <name type="scientific">Andreprevotia lacus DSM 23236</name>
    <dbReference type="NCBI Taxonomy" id="1121001"/>
    <lineage>
        <taxon>Bacteria</taxon>
        <taxon>Pseudomonadati</taxon>
        <taxon>Pseudomonadota</taxon>
        <taxon>Betaproteobacteria</taxon>
        <taxon>Neisseriales</taxon>
        <taxon>Chitinibacteraceae</taxon>
        <taxon>Andreprevotia</taxon>
    </lineage>
</organism>
<dbReference type="OrthoDB" id="5296079at2"/>
<name>A0A1W1Y0K7_9NEIS</name>
<keyword evidence="1" id="KW-0418">Kinase</keyword>